<reference evidence="1 2" key="1">
    <citation type="journal article" date="2011" name="PLoS Pathog.">
        <title>Endophytic Life Strategies Decoded by Genome and Transcriptome Analyses of the Mutualistic Root Symbiont Piriformospora indica.</title>
        <authorList>
            <person name="Zuccaro A."/>
            <person name="Lahrmann U."/>
            <person name="Guldener U."/>
            <person name="Langen G."/>
            <person name="Pfiffi S."/>
            <person name="Biedenkopf D."/>
            <person name="Wong P."/>
            <person name="Samans B."/>
            <person name="Grimm C."/>
            <person name="Basiewicz M."/>
            <person name="Murat C."/>
            <person name="Martin F."/>
            <person name="Kogel K.H."/>
        </authorList>
    </citation>
    <scope>NUCLEOTIDE SEQUENCE [LARGE SCALE GENOMIC DNA]</scope>
    <source>
        <strain evidence="1 2">DSM 11827</strain>
    </source>
</reference>
<dbReference type="InParanoid" id="G4TY31"/>
<dbReference type="OrthoDB" id="539810at2759"/>
<sequence length="71" mass="8041">MGDLAIILYDCGQLDEAEKVEREVLDLVFDFGRRHPSTIKAMCNLAIILREQGKIEEAAMIEQEMRASQST</sequence>
<proteinExistence type="predicted"/>
<evidence type="ECO:0000313" key="2">
    <source>
        <dbReference type="Proteomes" id="UP000007148"/>
    </source>
</evidence>
<keyword evidence="2" id="KW-1185">Reference proteome</keyword>
<dbReference type="HOGENOM" id="CLU_000288_125_11_1"/>
<dbReference type="SUPFAM" id="SSF48452">
    <property type="entry name" value="TPR-like"/>
    <property type="match status" value="1"/>
</dbReference>
<dbReference type="STRING" id="1109443.G4TY31"/>
<comment type="caution">
    <text evidence="1">The sequence shown here is derived from an EMBL/GenBank/DDBJ whole genome shotgun (WGS) entry which is preliminary data.</text>
</comment>
<dbReference type="InterPro" id="IPR011990">
    <property type="entry name" value="TPR-like_helical_dom_sf"/>
</dbReference>
<accession>G4TY31</accession>
<name>G4TY31_SERID</name>
<dbReference type="EMBL" id="CAFZ01000656">
    <property type="protein sequence ID" value="CCA76224.1"/>
    <property type="molecule type" value="Genomic_DNA"/>
</dbReference>
<gene>
    <name evidence="1" type="ORF">PIIN_10217</name>
</gene>
<evidence type="ECO:0000313" key="1">
    <source>
        <dbReference type="EMBL" id="CCA76224.1"/>
    </source>
</evidence>
<organism evidence="1 2">
    <name type="scientific">Serendipita indica (strain DSM 11827)</name>
    <name type="common">Root endophyte fungus</name>
    <name type="synonym">Piriformospora indica</name>
    <dbReference type="NCBI Taxonomy" id="1109443"/>
    <lineage>
        <taxon>Eukaryota</taxon>
        <taxon>Fungi</taxon>
        <taxon>Dikarya</taxon>
        <taxon>Basidiomycota</taxon>
        <taxon>Agaricomycotina</taxon>
        <taxon>Agaricomycetes</taxon>
        <taxon>Sebacinales</taxon>
        <taxon>Serendipitaceae</taxon>
        <taxon>Serendipita</taxon>
    </lineage>
</organism>
<dbReference type="AlphaFoldDB" id="G4TY31"/>
<dbReference type="Proteomes" id="UP000007148">
    <property type="component" value="Unassembled WGS sequence"/>
</dbReference>
<dbReference type="Pfam" id="PF13424">
    <property type="entry name" value="TPR_12"/>
    <property type="match status" value="1"/>
</dbReference>
<evidence type="ECO:0008006" key="3">
    <source>
        <dbReference type="Google" id="ProtNLM"/>
    </source>
</evidence>
<dbReference type="Gene3D" id="1.25.40.10">
    <property type="entry name" value="Tetratricopeptide repeat domain"/>
    <property type="match status" value="1"/>
</dbReference>
<protein>
    <recommendedName>
        <fullName evidence="3">Kinesin light chain</fullName>
    </recommendedName>
</protein>